<feature type="transmembrane region" description="Helical" evidence="1">
    <location>
        <begin position="6"/>
        <end position="26"/>
    </location>
</feature>
<dbReference type="AlphaFoldDB" id="A0A0V0UHQ3"/>
<dbReference type="Proteomes" id="UP000055048">
    <property type="component" value="Unassembled WGS sequence"/>
</dbReference>
<evidence type="ECO:0000313" key="2">
    <source>
        <dbReference type="EMBL" id="KRX50942.1"/>
    </source>
</evidence>
<organism evidence="2 3">
    <name type="scientific">Trichinella murrelli</name>
    <dbReference type="NCBI Taxonomy" id="144512"/>
    <lineage>
        <taxon>Eukaryota</taxon>
        <taxon>Metazoa</taxon>
        <taxon>Ecdysozoa</taxon>
        <taxon>Nematoda</taxon>
        <taxon>Enoplea</taxon>
        <taxon>Dorylaimia</taxon>
        <taxon>Trichinellida</taxon>
        <taxon>Trichinellidae</taxon>
        <taxon>Trichinella</taxon>
    </lineage>
</organism>
<protein>
    <submittedName>
        <fullName evidence="2">Uncharacterized protein</fullName>
    </submittedName>
</protein>
<name>A0A0V0UHQ3_9BILA</name>
<comment type="caution">
    <text evidence="2">The sequence shown here is derived from an EMBL/GenBank/DDBJ whole genome shotgun (WGS) entry which is preliminary data.</text>
</comment>
<sequence length="66" mass="7205">MPEFNVLANAAAVHTAAYSCFLLLVFQELPCANMPAHRLILARLAPASIEPYDTNIFKMNSLIASV</sequence>
<reference evidence="2 3" key="1">
    <citation type="submission" date="2015-01" db="EMBL/GenBank/DDBJ databases">
        <title>Evolution of Trichinella species and genotypes.</title>
        <authorList>
            <person name="Korhonen P.K."/>
            <person name="Edoardo P."/>
            <person name="Giuseppe L.R."/>
            <person name="Gasser R.B."/>
        </authorList>
    </citation>
    <scope>NUCLEOTIDE SEQUENCE [LARGE SCALE GENOMIC DNA]</scope>
    <source>
        <strain evidence="2">ISS417</strain>
    </source>
</reference>
<dbReference type="EMBL" id="JYDJ01000002">
    <property type="protein sequence ID" value="KRX50942.1"/>
    <property type="molecule type" value="Genomic_DNA"/>
</dbReference>
<proteinExistence type="predicted"/>
<keyword evidence="3" id="KW-1185">Reference proteome</keyword>
<keyword evidence="1" id="KW-0472">Membrane</keyword>
<evidence type="ECO:0000313" key="3">
    <source>
        <dbReference type="Proteomes" id="UP000055048"/>
    </source>
</evidence>
<keyword evidence="1" id="KW-1133">Transmembrane helix</keyword>
<evidence type="ECO:0000256" key="1">
    <source>
        <dbReference type="SAM" id="Phobius"/>
    </source>
</evidence>
<keyword evidence="1" id="KW-0812">Transmembrane</keyword>
<gene>
    <name evidence="2" type="ORF">T05_12338</name>
</gene>
<accession>A0A0V0UHQ3</accession>